<comment type="function">
    <text evidence="2">Antitoxin component of a type II toxin-antitoxin (TA) system.</text>
</comment>
<accession>A0A6V8KUI4</accession>
<sequence length="108" mass="11926">MLSAWQLRGIILYMTTTLPLADVRERLSPIVNSVETTHERVVITKNGRPSAVLMSYEDLASLEETLEILSDRGAAQAIRESLSDPERFSVDEIRRDLEARSGGDGPAA</sequence>
<dbReference type="InterPro" id="IPR006442">
    <property type="entry name" value="Antitoxin_Phd/YefM"/>
</dbReference>
<keyword evidence="4" id="KW-1185">Reference proteome</keyword>
<organism evidence="3 4">
    <name type="scientific">Phytohabitans rumicis</name>
    <dbReference type="NCBI Taxonomy" id="1076125"/>
    <lineage>
        <taxon>Bacteria</taxon>
        <taxon>Bacillati</taxon>
        <taxon>Actinomycetota</taxon>
        <taxon>Actinomycetes</taxon>
        <taxon>Micromonosporales</taxon>
        <taxon>Micromonosporaceae</taxon>
    </lineage>
</organism>
<proteinExistence type="inferred from homology"/>
<reference evidence="3 4" key="2">
    <citation type="submission" date="2020-03" db="EMBL/GenBank/DDBJ databases">
        <authorList>
            <person name="Ichikawa N."/>
            <person name="Kimura A."/>
            <person name="Kitahashi Y."/>
            <person name="Uohara A."/>
        </authorList>
    </citation>
    <scope>NUCLEOTIDE SEQUENCE [LARGE SCALE GENOMIC DNA]</scope>
    <source>
        <strain evidence="3 4">NBRC 108638</strain>
    </source>
</reference>
<dbReference type="PANTHER" id="PTHR33713:SF10">
    <property type="entry name" value="ANTITOXIN YAFN"/>
    <property type="match status" value="1"/>
</dbReference>
<gene>
    <name evidence="3" type="primary">relB</name>
    <name evidence="3" type="ORF">Prum_023740</name>
</gene>
<evidence type="ECO:0000313" key="3">
    <source>
        <dbReference type="EMBL" id="GFJ88732.1"/>
    </source>
</evidence>
<evidence type="ECO:0000256" key="1">
    <source>
        <dbReference type="ARBA" id="ARBA00009981"/>
    </source>
</evidence>
<evidence type="ECO:0000313" key="4">
    <source>
        <dbReference type="Proteomes" id="UP000482960"/>
    </source>
</evidence>
<protein>
    <recommendedName>
        <fullName evidence="2">Antitoxin</fullName>
    </recommendedName>
</protein>
<name>A0A6V8KUI4_9ACTN</name>
<dbReference type="Pfam" id="PF02604">
    <property type="entry name" value="PhdYeFM_antitox"/>
    <property type="match status" value="1"/>
</dbReference>
<dbReference type="Gene3D" id="3.40.1620.10">
    <property type="entry name" value="YefM-like domain"/>
    <property type="match status" value="1"/>
</dbReference>
<dbReference type="EMBL" id="BLPG01000001">
    <property type="protein sequence ID" value="GFJ88732.1"/>
    <property type="molecule type" value="Genomic_DNA"/>
</dbReference>
<dbReference type="InterPro" id="IPR051405">
    <property type="entry name" value="phD/YefM_antitoxin"/>
</dbReference>
<dbReference type="InterPro" id="IPR036165">
    <property type="entry name" value="YefM-like_sf"/>
</dbReference>
<reference evidence="3 4" key="1">
    <citation type="submission" date="2020-03" db="EMBL/GenBank/DDBJ databases">
        <title>Whole genome shotgun sequence of Phytohabitans rumicis NBRC 108638.</title>
        <authorList>
            <person name="Komaki H."/>
            <person name="Tamura T."/>
        </authorList>
    </citation>
    <scope>NUCLEOTIDE SEQUENCE [LARGE SCALE GENOMIC DNA]</scope>
    <source>
        <strain evidence="3 4">NBRC 108638</strain>
    </source>
</reference>
<comment type="similarity">
    <text evidence="1 2">Belongs to the phD/YefM antitoxin family.</text>
</comment>
<comment type="caution">
    <text evidence="3">The sequence shown here is derived from an EMBL/GenBank/DDBJ whole genome shotgun (WGS) entry which is preliminary data.</text>
</comment>
<dbReference type="Proteomes" id="UP000482960">
    <property type="component" value="Unassembled WGS sequence"/>
</dbReference>
<dbReference type="NCBIfam" id="TIGR01552">
    <property type="entry name" value="phd_fam"/>
    <property type="match status" value="1"/>
</dbReference>
<dbReference type="SUPFAM" id="SSF143120">
    <property type="entry name" value="YefM-like"/>
    <property type="match status" value="1"/>
</dbReference>
<dbReference type="PANTHER" id="PTHR33713">
    <property type="entry name" value="ANTITOXIN YAFN-RELATED"/>
    <property type="match status" value="1"/>
</dbReference>
<evidence type="ECO:0000256" key="2">
    <source>
        <dbReference type="RuleBase" id="RU362080"/>
    </source>
</evidence>
<dbReference type="AlphaFoldDB" id="A0A6V8KUI4"/>